<protein>
    <submittedName>
        <fullName evidence="1">Uncharacterized protein</fullName>
    </submittedName>
</protein>
<evidence type="ECO:0000313" key="2">
    <source>
        <dbReference type="Proteomes" id="UP001057402"/>
    </source>
</evidence>
<gene>
    <name evidence="1" type="ORF">MLD38_005215</name>
</gene>
<evidence type="ECO:0000313" key="1">
    <source>
        <dbReference type="EMBL" id="KAI4387377.1"/>
    </source>
</evidence>
<comment type="caution">
    <text evidence="1">The sequence shown here is derived from an EMBL/GenBank/DDBJ whole genome shotgun (WGS) entry which is preliminary data.</text>
</comment>
<keyword evidence="2" id="KW-1185">Reference proteome</keyword>
<sequence>MREFLVSMGCLDELICLEVEHGNFLEAASIARMKGDVLLEADLLGKASCLRTILDVHICANAVEFQLEDGSILEELISADWMSGETLFYYWSCWKDLVVKIIQLFRSSESQELAEDERRYWQFCLDYLGVREEHKIMQTRYSLLHKNADWCRNIENNCSRASMASAAEIYWRGQLMSVGMEVLEKLNKVYQLMIRSPTSNFYRCRGLIRIYEAASFLLEANFLSPSFHERKTLQSYFEASSKSFFVSVFLNGWQPSTKDMISLRETESSTILLARNFIDNGRLKYRMSSGQMGRIAMFILGSGRLHEEFAEVIGKHVGADSACEALIRHLIENFVVRPTCLLISKLCQALEETYKIDWRNERDYMNPTCFMYLIERLLILTCSAEGHFFAAKSSLVEFLICHHGEFDVSPIPEDLLAICLQFILRVSLGLLSDTHSLQDWIKRSNLNLKEYYWQFMRKLVLLVCNLLLNFGDNPIVPFHLHDIKLMSRKLAPELGCILLQFLSKSSRKAKADILAGEMQKIGDTLVLVSIHYDCSGLVCPNSIFLDTRVNKTKDDMVQVLFPNFPVHKPTEDVAEVREHPVVAKGGVVHEEEYVEEKCEEEEVDAPPATSEKGVLAEQGVVVHQEEYAEEKFEQEKIDVPPALSEKGGKKGKQKKHKGGGSSKKGGRRR</sequence>
<reference evidence="2" key="1">
    <citation type="journal article" date="2023" name="Front. Plant Sci.">
        <title>Chromosomal-level genome assembly of Melastoma candidum provides insights into trichome evolution.</title>
        <authorList>
            <person name="Zhong Y."/>
            <person name="Wu W."/>
            <person name="Sun C."/>
            <person name="Zou P."/>
            <person name="Liu Y."/>
            <person name="Dai S."/>
            <person name="Zhou R."/>
        </authorList>
    </citation>
    <scope>NUCLEOTIDE SEQUENCE [LARGE SCALE GENOMIC DNA]</scope>
</reference>
<dbReference type="Proteomes" id="UP001057402">
    <property type="component" value="Chromosome 2"/>
</dbReference>
<proteinExistence type="predicted"/>
<accession>A0ACB9S9F5</accession>
<organism evidence="1 2">
    <name type="scientific">Melastoma candidum</name>
    <dbReference type="NCBI Taxonomy" id="119954"/>
    <lineage>
        <taxon>Eukaryota</taxon>
        <taxon>Viridiplantae</taxon>
        <taxon>Streptophyta</taxon>
        <taxon>Embryophyta</taxon>
        <taxon>Tracheophyta</taxon>
        <taxon>Spermatophyta</taxon>
        <taxon>Magnoliopsida</taxon>
        <taxon>eudicotyledons</taxon>
        <taxon>Gunneridae</taxon>
        <taxon>Pentapetalae</taxon>
        <taxon>rosids</taxon>
        <taxon>malvids</taxon>
        <taxon>Myrtales</taxon>
        <taxon>Melastomataceae</taxon>
        <taxon>Melastomatoideae</taxon>
        <taxon>Melastomateae</taxon>
        <taxon>Melastoma</taxon>
    </lineage>
</organism>
<name>A0ACB9S9F5_9MYRT</name>
<dbReference type="EMBL" id="CM042881">
    <property type="protein sequence ID" value="KAI4387377.1"/>
    <property type="molecule type" value="Genomic_DNA"/>
</dbReference>